<gene>
    <name evidence="1" type="ORF">F383_04195</name>
</gene>
<name>A0A0B0PJM2_GOSAR</name>
<organism evidence="1 2">
    <name type="scientific">Gossypium arboreum</name>
    <name type="common">Tree cotton</name>
    <name type="synonym">Gossypium nanking</name>
    <dbReference type="NCBI Taxonomy" id="29729"/>
    <lineage>
        <taxon>Eukaryota</taxon>
        <taxon>Viridiplantae</taxon>
        <taxon>Streptophyta</taxon>
        <taxon>Embryophyta</taxon>
        <taxon>Tracheophyta</taxon>
        <taxon>Spermatophyta</taxon>
        <taxon>Magnoliopsida</taxon>
        <taxon>eudicotyledons</taxon>
        <taxon>Gunneridae</taxon>
        <taxon>Pentapetalae</taxon>
        <taxon>rosids</taxon>
        <taxon>malvids</taxon>
        <taxon>Malvales</taxon>
        <taxon>Malvaceae</taxon>
        <taxon>Malvoideae</taxon>
        <taxon>Gossypium</taxon>
    </lineage>
</organism>
<sequence length="34" mass="3911">MQELNQIGNPSDMSLVSYKFIQFKRGSVTSITYQ</sequence>
<dbReference type="EMBL" id="KN431282">
    <property type="protein sequence ID" value="KHG25102.1"/>
    <property type="molecule type" value="Genomic_DNA"/>
</dbReference>
<proteinExistence type="predicted"/>
<protein>
    <submittedName>
        <fullName evidence="1">Uncharacterized protein</fullName>
    </submittedName>
</protein>
<dbReference type="Proteomes" id="UP000032142">
    <property type="component" value="Unassembled WGS sequence"/>
</dbReference>
<reference evidence="2" key="1">
    <citation type="submission" date="2014-09" db="EMBL/GenBank/DDBJ databases">
        <authorList>
            <person name="Mudge J."/>
            <person name="Ramaraj T."/>
            <person name="Lindquist I.E."/>
            <person name="Bharti A.K."/>
            <person name="Sundararajan A."/>
            <person name="Cameron C.T."/>
            <person name="Woodward J.E."/>
            <person name="May G.D."/>
            <person name="Brubaker C."/>
            <person name="Broadhvest J."/>
            <person name="Wilkins T.A."/>
        </authorList>
    </citation>
    <scope>NUCLEOTIDE SEQUENCE</scope>
    <source>
        <strain evidence="2">cv. AKA8401</strain>
    </source>
</reference>
<accession>A0A0B0PJM2</accession>
<keyword evidence="2" id="KW-1185">Reference proteome</keyword>
<evidence type="ECO:0000313" key="1">
    <source>
        <dbReference type="EMBL" id="KHG25102.1"/>
    </source>
</evidence>
<dbReference type="AlphaFoldDB" id="A0A0B0PJM2"/>
<evidence type="ECO:0000313" key="2">
    <source>
        <dbReference type="Proteomes" id="UP000032142"/>
    </source>
</evidence>